<comment type="caution">
    <text evidence="1">The sequence shown here is derived from an EMBL/GenBank/DDBJ whole genome shotgun (WGS) entry which is preliminary data.</text>
</comment>
<evidence type="ECO:0000313" key="1">
    <source>
        <dbReference type="EMBL" id="CAK1548386.1"/>
    </source>
</evidence>
<proteinExistence type="predicted"/>
<organism evidence="1 2">
    <name type="scientific">Leptosia nina</name>
    <dbReference type="NCBI Taxonomy" id="320188"/>
    <lineage>
        <taxon>Eukaryota</taxon>
        <taxon>Metazoa</taxon>
        <taxon>Ecdysozoa</taxon>
        <taxon>Arthropoda</taxon>
        <taxon>Hexapoda</taxon>
        <taxon>Insecta</taxon>
        <taxon>Pterygota</taxon>
        <taxon>Neoptera</taxon>
        <taxon>Endopterygota</taxon>
        <taxon>Lepidoptera</taxon>
        <taxon>Glossata</taxon>
        <taxon>Ditrysia</taxon>
        <taxon>Papilionoidea</taxon>
        <taxon>Pieridae</taxon>
        <taxon>Pierinae</taxon>
        <taxon>Leptosia</taxon>
    </lineage>
</organism>
<protein>
    <recommendedName>
        <fullName evidence="3">Homing endonuclease LAGLIDADG domain-containing protein</fullName>
    </recommendedName>
</protein>
<keyword evidence="2" id="KW-1185">Reference proteome</keyword>
<reference evidence="1 2" key="1">
    <citation type="submission" date="2023-11" db="EMBL/GenBank/DDBJ databases">
        <authorList>
            <person name="Okamura Y."/>
        </authorList>
    </citation>
    <scope>NUCLEOTIDE SEQUENCE [LARGE SCALE GENOMIC DNA]</scope>
</reference>
<evidence type="ECO:0008006" key="3">
    <source>
        <dbReference type="Google" id="ProtNLM"/>
    </source>
</evidence>
<accession>A0AAV1JGW4</accession>
<evidence type="ECO:0000313" key="2">
    <source>
        <dbReference type="Proteomes" id="UP001497472"/>
    </source>
</evidence>
<dbReference type="Proteomes" id="UP001497472">
    <property type="component" value="Unassembled WGS sequence"/>
</dbReference>
<sequence>MIKIYSRIRNLTNFPLYGLEDVNELSKLETVCDSNLFKIRIANKNLLRILVNCSESYKDVISAIRTKGLIGHTFTPKGKKAYRIVIKKLHYTTPHSEIIDAIEATGNKVRPGKSLTYGRKYFWSARRNS</sequence>
<gene>
    <name evidence="1" type="ORF">LNINA_LOCUS7784</name>
</gene>
<name>A0AAV1JGW4_9NEOP</name>
<dbReference type="AlphaFoldDB" id="A0AAV1JGW4"/>
<dbReference type="EMBL" id="CAVLEF010000010">
    <property type="protein sequence ID" value="CAK1548386.1"/>
    <property type="molecule type" value="Genomic_DNA"/>
</dbReference>